<evidence type="ECO:0008006" key="3">
    <source>
        <dbReference type="Google" id="ProtNLM"/>
    </source>
</evidence>
<dbReference type="OrthoDB" id="2635672at2759"/>
<gene>
    <name evidence="1" type="ORF">SCHPADRAFT_892219</name>
</gene>
<accession>A0A0H2RG89</accession>
<organism evidence="1 2">
    <name type="scientific">Schizopora paradoxa</name>
    <dbReference type="NCBI Taxonomy" id="27342"/>
    <lineage>
        <taxon>Eukaryota</taxon>
        <taxon>Fungi</taxon>
        <taxon>Dikarya</taxon>
        <taxon>Basidiomycota</taxon>
        <taxon>Agaricomycotina</taxon>
        <taxon>Agaricomycetes</taxon>
        <taxon>Hymenochaetales</taxon>
        <taxon>Schizoporaceae</taxon>
        <taxon>Schizopora</taxon>
    </lineage>
</organism>
<dbReference type="EMBL" id="KQ086022">
    <property type="protein sequence ID" value="KLO10572.1"/>
    <property type="molecule type" value="Genomic_DNA"/>
</dbReference>
<name>A0A0H2RG89_9AGAM</name>
<keyword evidence="2" id="KW-1185">Reference proteome</keyword>
<evidence type="ECO:0000313" key="2">
    <source>
        <dbReference type="Proteomes" id="UP000053477"/>
    </source>
</evidence>
<proteinExistence type="predicted"/>
<evidence type="ECO:0000313" key="1">
    <source>
        <dbReference type="EMBL" id="KLO10572.1"/>
    </source>
</evidence>
<protein>
    <recommendedName>
        <fullName evidence="3">F-box domain-containing protein</fullName>
    </recommendedName>
</protein>
<sequence>MGNVLASMLDHDEARLVGELYRSLGFVRFGALIRAIAEYLARIARGSYAFLSSALLDNTTAVAVPTDGNRASNGDLRRTRSHSLAFPEDTKEEITANKRICAGSSIAEIETYLLQLEDISEPSSSNICHHVNAGSAKVEADCRFFDLPYDVAYLISKRFQLVPKVKWAGLMYSCKFWNSMLSGPFLLSAGLLYAPAPSVTAVYAVLELSGIEAYLGLSHWRRSEHFAHVDTVKFKLSKDDATRNIQLSCMSNFFASLTLNVRHIRAVRIFLSDYDCGVDLSALSNVVKQLHRTGCVDFWIYSSYLPEQGRNDLPSTDETEFNFTHAIEHLVIQSSSVFSASMAPWLIRTLEAGTALATIDVSSAGWGPFEWAYILPRINSHRLKTLRLVGADVSNVAPFLGRHPSVSSILLDGLELNEDLSSIGTVRLPNLTTIEGDEMRIAYFLELLEPTTSLRFATIVFREDCSTDMPSDVFDTEAYLKAFRLLASLGDTSLTLSFNFSSLRQFSTSTFLRPTHDDQSRPERQLSVDRLEVNIFGDTTADCIDLLDACLVWTPLFAKVRFLRVWVAGLMLTYERRKAYTLLFSNALPGAAIYIS</sequence>
<reference evidence="1 2" key="1">
    <citation type="submission" date="2015-04" db="EMBL/GenBank/DDBJ databases">
        <title>Complete genome sequence of Schizopora paradoxa KUC8140, a cosmopolitan wood degrader in East Asia.</title>
        <authorList>
            <consortium name="DOE Joint Genome Institute"/>
            <person name="Min B."/>
            <person name="Park H."/>
            <person name="Jang Y."/>
            <person name="Kim J.-J."/>
            <person name="Kim K.H."/>
            <person name="Pangilinan J."/>
            <person name="Lipzen A."/>
            <person name="Riley R."/>
            <person name="Grigoriev I.V."/>
            <person name="Spatafora J.W."/>
            <person name="Choi I.-G."/>
        </authorList>
    </citation>
    <scope>NUCLEOTIDE SEQUENCE [LARGE SCALE GENOMIC DNA]</scope>
    <source>
        <strain evidence="1 2">KUC8140</strain>
    </source>
</reference>
<dbReference type="InParanoid" id="A0A0H2RG89"/>
<dbReference type="Proteomes" id="UP000053477">
    <property type="component" value="Unassembled WGS sequence"/>
</dbReference>
<dbReference type="AlphaFoldDB" id="A0A0H2RG89"/>